<gene>
    <name evidence="2" type="ORF">BU14_0130s0029</name>
</gene>
<sequence>MAAAAAAAAVAVAVALAAAAPAGAQSTSAESATRYFTDLRLTQRNATRCGAAPPAAPFNPAVIGQTYSGALECYRPRYPLRFHVRARALVMTAEDESIVNKCAGDVIALRFGKAWERPYFNRKPGVDLTAAFGSPTPPPRFGDSCDAVRAELGVAEERYGPWGASRPDFIRDLCLMTRLVRELRDFRCEGDTRVRSPLDSVVFFLESIAYQYNVPV</sequence>
<evidence type="ECO:0000313" key="3">
    <source>
        <dbReference type="Proteomes" id="UP000218209"/>
    </source>
</evidence>
<dbReference type="EMBL" id="KV918826">
    <property type="protein sequence ID" value="OSX77874.1"/>
    <property type="molecule type" value="Genomic_DNA"/>
</dbReference>
<organism evidence="2 3">
    <name type="scientific">Porphyra umbilicalis</name>
    <name type="common">Purple laver</name>
    <name type="synonym">Red alga</name>
    <dbReference type="NCBI Taxonomy" id="2786"/>
    <lineage>
        <taxon>Eukaryota</taxon>
        <taxon>Rhodophyta</taxon>
        <taxon>Bangiophyceae</taxon>
        <taxon>Bangiales</taxon>
        <taxon>Bangiaceae</taxon>
        <taxon>Porphyra</taxon>
    </lineage>
</organism>
<evidence type="ECO:0000313" key="2">
    <source>
        <dbReference type="EMBL" id="OSX77874.1"/>
    </source>
</evidence>
<keyword evidence="1" id="KW-0732">Signal</keyword>
<name>A0A1X6PAI1_PORUM</name>
<protein>
    <submittedName>
        <fullName evidence="2">Uncharacterized protein</fullName>
    </submittedName>
</protein>
<reference evidence="2 3" key="1">
    <citation type="submission" date="2017-03" db="EMBL/GenBank/DDBJ databases">
        <title>WGS assembly of Porphyra umbilicalis.</title>
        <authorList>
            <person name="Brawley S.H."/>
            <person name="Blouin N.A."/>
            <person name="Ficko-Blean E."/>
            <person name="Wheeler G.L."/>
            <person name="Lohr M."/>
            <person name="Goodson H.V."/>
            <person name="Jenkins J.W."/>
            <person name="Blaby-Haas C.E."/>
            <person name="Helliwell K.E."/>
            <person name="Chan C."/>
            <person name="Marriage T."/>
            <person name="Bhattacharya D."/>
            <person name="Klein A.S."/>
            <person name="Badis Y."/>
            <person name="Brodie J."/>
            <person name="Cao Y."/>
            <person name="Collen J."/>
            <person name="Dittami S.M."/>
            <person name="Gachon C.M."/>
            <person name="Green B.R."/>
            <person name="Karpowicz S."/>
            <person name="Kim J.W."/>
            <person name="Kudahl U."/>
            <person name="Lin S."/>
            <person name="Michel G."/>
            <person name="Mittag M."/>
            <person name="Olson B.J."/>
            <person name="Pangilinan J."/>
            <person name="Peng Y."/>
            <person name="Qiu H."/>
            <person name="Shu S."/>
            <person name="Singer J.T."/>
            <person name="Smith A.G."/>
            <person name="Sprecher B.N."/>
            <person name="Wagner V."/>
            <person name="Wang W."/>
            <person name="Wang Z.-Y."/>
            <person name="Yan J."/>
            <person name="Yarish C."/>
            <person name="Zoeuner-Riek S."/>
            <person name="Zhuang Y."/>
            <person name="Zou Y."/>
            <person name="Lindquist E.A."/>
            <person name="Grimwood J."/>
            <person name="Barry K."/>
            <person name="Rokhsar D.S."/>
            <person name="Schmutz J."/>
            <person name="Stiller J.W."/>
            <person name="Grossman A.R."/>
            <person name="Prochnik S.E."/>
        </authorList>
    </citation>
    <scope>NUCLEOTIDE SEQUENCE [LARGE SCALE GENOMIC DNA]</scope>
    <source>
        <strain evidence="2">4086291</strain>
    </source>
</reference>
<proteinExistence type="predicted"/>
<dbReference type="AlphaFoldDB" id="A0A1X6PAI1"/>
<evidence type="ECO:0000256" key="1">
    <source>
        <dbReference type="SAM" id="SignalP"/>
    </source>
</evidence>
<feature type="chain" id="PRO_5012891595" evidence="1">
    <location>
        <begin position="25"/>
        <end position="216"/>
    </location>
</feature>
<accession>A0A1X6PAI1</accession>
<feature type="signal peptide" evidence="1">
    <location>
        <begin position="1"/>
        <end position="24"/>
    </location>
</feature>
<dbReference type="Proteomes" id="UP000218209">
    <property type="component" value="Unassembled WGS sequence"/>
</dbReference>
<keyword evidence="3" id="KW-1185">Reference proteome</keyword>